<keyword evidence="3" id="KW-0067">ATP-binding</keyword>
<comment type="caution">
    <text evidence="3">The sequence shown here is derived from an EMBL/GenBank/DDBJ whole genome shotgun (WGS) entry which is preliminary data.</text>
</comment>
<feature type="domain" description="Histidine kinase/HSP90-like ATPase" evidence="2">
    <location>
        <begin position="24"/>
        <end position="136"/>
    </location>
</feature>
<dbReference type="PANTHER" id="PTHR35526">
    <property type="entry name" value="ANTI-SIGMA-F FACTOR RSBW-RELATED"/>
    <property type="match status" value="1"/>
</dbReference>
<reference evidence="4" key="1">
    <citation type="journal article" date="2021" name="Syst. Appl. Microbiol.">
        <title>Roseomonas hellenica sp. nov., isolated from roots of wild-growing Alkanna tinctoria.</title>
        <authorList>
            <person name="Rat A."/>
            <person name="Naranjo H.D."/>
            <person name="Lebbe L."/>
            <person name="Cnockaert M."/>
            <person name="Krigas N."/>
            <person name="Grigoriadou K."/>
            <person name="Maloupa E."/>
            <person name="Willems A."/>
        </authorList>
    </citation>
    <scope>NUCLEOTIDE SEQUENCE [LARGE SCALE GENOMIC DNA]</scope>
    <source>
        <strain evidence="4">LMG 31523</strain>
    </source>
</reference>
<keyword evidence="3" id="KW-0547">Nucleotide-binding</keyword>
<sequence length="143" mass="14923">MKRSKAKQSRSGGPLRLVIAGGAEAVVAAEQRLITFLNDEGLPEGAAARAALLLEEVVLNALRHGAAPNVEVEAQIGADGISLVFEDSGVAFDPLAGEVAAPETGAEQPGGRGLLLIRRFSTAARYTRSPDGRNRLELRLTPG</sequence>
<gene>
    <name evidence="3" type="ORF">GXW71_04820</name>
</gene>
<evidence type="ECO:0000313" key="3">
    <source>
        <dbReference type="EMBL" id="MBR0663675.1"/>
    </source>
</evidence>
<dbReference type="GO" id="GO:0005524">
    <property type="term" value="F:ATP binding"/>
    <property type="evidence" value="ECO:0007669"/>
    <property type="project" value="UniProtKB-KW"/>
</dbReference>
<dbReference type="CDD" id="cd16936">
    <property type="entry name" value="HATPase_RsbW-like"/>
    <property type="match status" value="1"/>
</dbReference>
<organism evidence="3 4">
    <name type="scientific">Plastoroseomonas hellenica</name>
    <dbReference type="NCBI Taxonomy" id="2687306"/>
    <lineage>
        <taxon>Bacteria</taxon>
        <taxon>Pseudomonadati</taxon>
        <taxon>Pseudomonadota</taxon>
        <taxon>Alphaproteobacteria</taxon>
        <taxon>Acetobacterales</taxon>
        <taxon>Acetobacteraceae</taxon>
        <taxon>Plastoroseomonas</taxon>
    </lineage>
</organism>
<keyword evidence="1" id="KW-0723">Serine/threonine-protein kinase</keyword>
<keyword evidence="4" id="KW-1185">Reference proteome</keyword>
<keyword evidence="1" id="KW-0808">Transferase</keyword>
<accession>A0ABS5EUP9</accession>
<dbReference type="Gene3D" id="3.30.565.10">
    <property type="entry name" value="Histidine kinase-like ATPase, C-terminal domain"/>
    <property type="match status" value="1"/>
</dbReference>
<dbReference type="Proteomes" id="UP001196870">
    <property type="component" value="Unassembled WGS sequence"/>
</dbReference>
<protein>
    <submittedName>
        <fullName evidence="3">ATP-binding protein</fullName>
    </submittedName>
</protein>
<dbReference type="Pfam" id="PF13581">
    <property type="entry name" value="HATPase_c_2"/>
    <property type="match status" value="1"/>
</dbReference>
<proteinExistence type="predicted"/>
<dbReference type="SUPFAM" id="SSF55874">
    <property type="entry name" value="ATPase domain of HSP90 chaperone/DNA topoisomerase II/histidine kinase"/>
    <property type="match status" value="1"/>
</dbReference>
<name>A0ABS5EUP9_9PROT</name>
<dbReference type="EMBL" id="JAAGBB010000004">
    <property type="protein sequence ID" value="MBR0663675.1"/>
    <property type="molecule type" value="Genomic_DNA"/>
</dbReference>
<dbReference type="RefSeq" id="WP_211851259.1">
    <property type="nucleotide sequence ID" value="NZ_JAAGBB010000004.1"/>
</dbReference>
<keyword evidence="1" id="KW-0418">Kinase</keyword>
<dbReference type="InterPro" id="IPR036890">
    <property type="entry name" value="HATPase_C_sf"/>
</dbReference>
<evidence type="ECO:0000259" key="2">
    <source>
        <dbReference type="Pfam" id="PF13581"/>
    </source>
</evidence>
<dbReference type="InterPro" id="IPR050267">
    <property type="entry name" value="Anti-sigma-factor_SerPK"/>
</dbReference>
<evidence type="ECO:0000256" key="1">
    <source>
        <dbReference type="ARBA" id="ARBA00022527"/>
    </source>
</evidence>
<dbReference type="InterPro" id="IPR003594">
    <property type="entry name" value="HATPase_dom"/>
</dbReference>
<evidence type="ECO:0000313" key="4">
    <source>
        <dbReference type="Proteomes" id="UP001196870"/>
    </source>
</evidence>
<dbReference type="PANTHER" id="PTHR35526:SF3">
    <property type="entry name" value="ANTI-SIGMA-F FACTOR RSBW"/>
    <property type="match status" value="1"/>
</dbReference>